<gene>
    <name evidence="2" type="ORF">CWI70_01505</name>
</gene>
<sequence length="240" mass="26822">MLSSEELTGQVDSHVVNDPCCRPTVRLQNSVFGAFKAMQAAAQEAGLALDIASGFRDFSRQQAIWNRKFSGNAPLYDSHGALLDASQLSIGEKVEAIMTWSALPGASRHHWGTDLDVFDPRPFAHGDLDLQLLPEEYEEGGPCHELALWLYQHAADFGFFFPYRQYRGGVAAEPWHLSHYTHAQQAQQQLTTDVLVEAFELHEVAGKDYVLSRIAELKERYIDNICPPSANTGDNEWLFG</sequence>
<reference evidence="3" key="1">
    <citation type="journal article" date="2018" name="Front. Microbiol.">
        <title>Genome-Based Analysis Reveals the Taxonomy and Diversity of the Family Idiomarinaceae.</title>
        <authorList>
            <person name="Liu Y."/>
            <person name="Lai Q."/>
            <person name="Shao Z."/>
        </authorList>
    </citation>
    <scope>NUCLEOTIDE SEQUENCE [LARGE SCALE GENOMIC DNA]</scope>
    <source>
        <strain evidence="3">PO-M2</strain>
    </source>
</reference>
<dbReference type="AlphaFoldDB" id="A0A432Y3D8"/>
<evidence type="ECO:0000259" key="1">
    <source>
        <dbReference type="Pfam" id="PF02557"/>
    </source>
</evidence>
<keyword evidence="2" id="KW-0121">Carboxypeptidase</keyword>
<accession>A0A432Y3D8</accession>
<dbReference type="InterPro" id="IPR003709">
    <property type="entry name" value="VanY-like_core_dom"/>
</dbReference>
<dbReference type="Proteomes" id="UP000287649">
    <property type="component" value="Unassembled WGS sequence"/>
</dbReference>
<dbReference type="PANTHER" id="PTHR34385">
    <property type="entry name" value="D-ALANYL-D-ALANINE CARBOXYPEPTIDASE"/>
    <property type="match status" value="1"/>
</dbReference>
<feature type="domain" description="D-alanyl-D-alanine carboxypeptidase-like core" evidence="1">
    <location>
        <begin position="26"/>
        <end position="179"/>
    </location>
</feature>
<dbReference type="Gene3D" id="3.30.1380.10">
    <property type="match status" value="1"/>
</dbReference>
<dbReference type="SUPFAM" id="SSF55166">
    <property type="entry name" value="Hedgehog/DD-peptidase"/>
    <property type="match status" value="1"/>
</dbReference>
<name>A0A432Y3D8_9GAMM</name>
<dbReference type="RefSeq" id="WP_126769913.1">
    <property type="nucleotide sequence ID" value="NZ_PIPX01000001.1"/>
</dbReference>
<protein>
    <submittedName>
        <fullName evidence="2">D-alanyl-D-alanine carboxypeptidase</fullName>
    </submittedName>
</protein>
<dbReference type="Pfam" id="PF02557">
    <property type="entry name" value="VanY"/>
    <property type="match status" value="1"/>
</dbReference>
<dbReference type="InterPro" id="IPR009045">
    <property type="entry name" value="Zn_M74/Hedgehog-like"/>
</dbReference>
<proteinExistence type="predicted"/>
<dbReference type="EMBL" id="PIPX01000001">
    <property type="protein sequence ID" value="RUO55489.1"/>
    <property type="molecule type" value="Genomic_DNA"/>
</dbReference>
<dbReference type="InterPro" id="IPR052179">
    <property type="entry name" value="DD-CPase-like"/>
</dbReference>
<comment type="caution">
    <text evidence="2">The sequence shown here is derived from an EMBL/GenBank/DDBJ whole genome shotgun (WGS) entry which is preliminary data.</text>
</comment>
<dbReference type="PANTHER" id="PTHR34385:SF1">
    <property type="entry name" value="PEPTIDOGLYCAN L-ALANYL-D-GLUTAMATE ENDOPEPTIDASE CWLK"/>
    <property type="match status" value="1"/>
</dbReference>
<keyword evidence="2" id="KW-0378">Hydrolase</keyword>
<dbReference type="OrthoDB" id="9792074at2"/>
<dbReference type="CDD" id="cd14847">
    <property type="entry name" value="DD-carboxypeptidase_like"/>
    <property type="match status" value="1"/>
</dbReference>
<keyword evidence="2" id="KW-0645">Protease</keyword>
<dbReference type="GO" id="GO:0004180">
    <property type="term" value="F:carboxypeptidase activity"/>
    <property type="evidence" value="ECO:0007669"/>
    <property type="project" value="UniProtKB-KW"/>
</dbReference>
<evidence type="ECO:0000313" key="3">
    <source>
        <dbReference type="Proteomes" id="UP000287649"/>
    </source>
</evidence>
<evidence type="ECO:0000313" key="2">
    <source>
        <dbReference type="EMBL" id="RUO55489.1"/>
    </source>
</evidence>
<dbReference type="GO" id="GO:0006508">
    <property type="term" value="P:proteolysis"/>
    <property type="evidence" value="ECO:0007669"/>
    <property type="project" value="InterPro"/>
</dbReference>
<keyword evidence="3" id="KW-1185">Reference proteome</keyword>
<organism evidence="2 3">
    <name type="scientific">Pseudidiomarina homiensis</name>
    <dbReference type="NCBI Taxonomy" id="364198"/>
    <lineage>
        <taxon>Bacteria</taxon>
        <taxon>Pseudomonadati</taxon>
        <taxon>Pseudomonadota</taxon>
        <taxon>Gammaproteobacteria</taxon>
        <taxon>Alteromonadales</taxon>
        <taxon>Idiomarinaceae</taxon>
        <taxon>Pseudidiomarina</taxon>
    </lineage>
</organism>